<dbReference type="GO" id="GO:0005524">
    <property type="term" value="F:ATP binding"/>
    <property type="evidence" value="ECO:0007669"/>
    <property type="project" value="UniProtKB-UniRule"/>
</dbReference>
<dbReference type="EMBL" id="LR593887">
    <property type="protein sequence ID" value="VTS07322.1"/>
    <property type="molecule type" value="Genomic_DNA"/>
</dbReference>
<dbReference type="InterPro" id="IPR024108">
    <property type="entry name" value="Tyr-tRNA-ligase_bac_2"/>
</dbReference>
<sequence>MAMLSVEEQLERIQRGADQIEPFADFKRKLERSVATGKPLRIKYGIDPTGIDVHLGHTVPLRKLRLFQELGHQAVLIIGNYTALVGDPSGRDQTRARLTQEQVEANAQDYLKQVAKVIDIERTEVRYNGEWFGKYSFLDVLSLTSKITIQRMLERDDFTKRFRSEPSIPIYLHECLYPLMQGQDSVDIQADVELGGSEQLFNLMMGRRLQQEAGQEPQICLTLPILRGLDGIRRMGKSLGNYVGVGEPAQVQFDKTMSLPDEPMREWFELLTDRPGEEIATLLDSAQTRPIDAKKRLGMDIVTFYHGAEVAEQVRGEWERRFSGKQDPTEIPEVTIPQADIVDGSVMASKLLTLTGMVKSNKEGRQKIVEGAVNIGPERVKVTDPVAMIPIVDGMIVRLGSKTIRRIRLGS</sequence>
<evidence type="ECO:0000256" key="5">
    <source>
        <dbReference type="ARBA" id="ARBA00022884"/>
    </source>
</evidence>
<evidence type="ECO:0000256" key="7">
    <source>
        <dbReference type="ARBA" id="ARBA00023146"/>
    </source>
</evidence>
<dbReference type="PRINTS" id="PR01040">
    <property type="entry name" value="TRNASYNTHTYR"/>
</dbReference>
<accession>A0A6C2YVU0</accession>
<evidence type="ECO:0000256" key="2">
    <source>
        <dbReference type="ARBA" id="ARBA00022598"/>
    </source>
</evidence>
<dbReference type="GO" id="GO:0006437">
    <property type="term" value="P:tyrosyl-tRNA aminoacylation"/>
    <property type="evidence" value="ECO:0007669"/>
    <property type="project" value="UniProtKB-UniRule"/>
</dbReference>
<dbReference type="GO" id="GO:0005829">
    <property type="term" value="C:cytosol"/>
    <property type="evidence" value="ECO:0007669"/>
    <property type="project" value="TreeGrafter"/>
</dbReference>
<evidence type="ECO:0000256" key="8">
    <source>
        <dbReference type="ARBA" id="ARBA00048248"/>
    </source>
</evidence>
<comment type="subcellular location">
    <subcellularLocation>
        <location evidence="9">Cytoplasm</location>
    </subcellularLocation>
</comment>
<dbReference type="Gene3D" id="3.10.290.10">
    <property type="entry name" value="RNA-binding S4 domain"/>
    <property type="match status" value="1"/>
</dbReference>
<keyword evidence="4 9" id="KW-0067">ATP-binding</keyword>
<keyword evidence="1 9" id="KW-0963">Cytoplasm</keyword>
<evidence type="ECO:0000256" key="3">
    <source>
        <dbReference type="ARBA" id="ARBA00022741"/>
    </source>
</evidence>
<evidence type="ECO:0000256" key="1">
    <source>
        <dbReference type="ARBA" id="ARBA00022490"/>
    </source>
</evidence>
<keyword evidence="6 9" id="KW-0648">Protein biosynthesis</keyword>
<keyword evidence="3 9" id="KW-0547">Nucleotide-binding</keyword>
<keyword evidence="7 9" id="KW-0030">Aminoacyl-tRNA synthetase</keyword>
<keyword evidence="5" id="KW-0694">RNA-binding</keyword>
<dbReference type="SUPFAM" id="SSF55174">
    <property type="entry name" value="Alpha-L RNA-binding motif"/>
    <property type="match status" value="1"/>
</dbReference>
<feature type="binding site" evidence="9">
    <location>
        <position position="237"/>
    </location>
    <ligand>
        <name>ATP</name>
        <dbReference type="ChEBI" id="CHEBI:30616"/>
    </ligand>
</feature>
<dbReference type="FunCoup" id="A0A6C2YVU0">
    <property type="interactions" value="538"/>
</dbReference>
<dbReference type="Pfam" id="PF00579">
    <property type="entry name" value="tRNA-synt_1b"/>
    <property type="match status" value="1"/>
</dbReference>
<dbReference type="InterPro" id="IPR002307">
    <property type="entry name" value="Tyr-tRNA-ligase"/>
</dbReference>
<dbReference type="InParanoid" id="A0A6C2YVU0"/>
<gene>
    <name evidence="9" type="primary">tyrS</name>
    <name evidence="10" type="ORF">GMBLW1_42110</name>
</gene>
<dbReference type="Proteomes" id="UP000464378">
    <property type="component" value="Chromosome"/>
</dbReference>
<comment type="subunit">
    <text evidence="9">Homodimer.</text>
</comment>
<evidence type="ECO:0000313" key="11">
    <source>
        <dbReference type="Proteomes" id="UP000464378"/>
    </source>
</evidence>
<dbReference type="NCBIfam" id="TIGR00234">
    <property type="entry name" value="tyrS"/>
    <property type="match status" value="1"/>
</dbReference>
<dbReference type="InterPro" id="IPR024088">
    <property type="entry name" value="Tyr-tRNA-ligase_bac-type"/>
</dbReference>
<comment type="function">
    <text evidence="9">Catalyzes the attachment of tyrosine to tRNA(Tyr) in a two-step reaction: tyrosine is first activated by ATP to form Tyr-AMP and then transferred to the acceptor end of tRNA(Tyr).</text>
</comment>
<comment type="similarity">
    <text evidence="9">Belongs to the class-I aminoacyl-tRNA synthetase family. TyrS type 2 subfamily.</text>
</comment>
<dbReference type="CDD" id="cd00805">
    <property type="entry name" value="TyrRS_core"/>
    <property type="match status" value="1"/>
</dbReference>
<dbReference type="Gene3D" id="3.40.50.620">
    <property type="entry name" value="HUPs"/>
    <property type="match status" value="1"/>
</dbReference>
<dbReference type="InterPro" id="IPR014729">
    <property type="entry name" value="Rossmann-like_a/b/a_fold"/>
</dbReference>
<dbReference type="KEGG" id="tim:GMBLW1_42110"/>
<dbReference type="PANTHER" id="PTHR11766:SF1">
    <property type="entry name" value="TYROSINE--TRNA LIGASE"/>
    <property type="match status" value="1"/>
</dbReference>
<dbReference type="GO" id="GO:0004831">
    <property type="term" value="F:tyrosine-tRNA ligase activity"/>
    <property type="evidence" value="ECO:0007669"/>
    <property type="project" value="UniProtKB-UniRule"/>
</dbReference>
<reference evidence="10" key="1">
    <citation type="submission" date="2019-04" db="EMBL/GenBank/DDBJ databases">
        <authorList>
            <consortium name="Science for Life Laboratories"/>
        </authorList>
    </citation>
    <scope>NUCLEOTIDE SEQUENCE</scope>
    <source>
        <strain evidence="10">MBLW1</strain>
    </source>
</reference>
<dbReference type="GO" id="GO:0003723">
    <property type="term" value="F:RNA binding"/>
    <property type="evidence" value="ECO:0007669"/>
    <property type="project" value="UniProtKB-KW"/>
</dbReference>
<proteinExistence type="inferred from homology"/>
<protein>
    <recommendedName>
        <fullName evidence="9">Tyrosine--tRNA ligase</fullName>
        <ecNumber evidence="9">6.1.1.1</ecNumber>
    </recommendedName>
    <alternativeName>
        <fullName evidence="9">Tyrosyl-tRNA synthetase</fullName>
        <shortName evidence="9">TyrRS</shortName>
    </alternativeName>
</protein>
<evidence type="ECO:0000313" key="10">
    <source>
        <dbReference type="EMBL" id="VIP04982.1"/>
    </source>
</evidence>
<name>A0A6C2YVU0_9BACT</name>
<evidence type="ECO:0000256" key="9">
    <source>
        <dbReference type="HAMAP-Rule" id="MF_02007"/>
    </source>
</evidence>
<keyword evidence="2 9" id="KW-0436">Ligase</keyword>
<dbReference type="EC" id="6.1.1.1" evidence="9"/>
<dbReference type="InterPro" id="IPR002305">
    <property type="entry name" value="aa-tRNA-synth_Ic"/>
</dbReference>
<keyword evidence="11" id="KW-1185">Reference proteome</keyword>
<organism evidence="10">
    <name type="scientific">Tuwongella immobilis</name>
    <dbReference type="NCBI Taxonomy" id="692036"/>
    <lineage>
        <taxon>Bacteria</taxon>
        <taxon>Pseudomonadati</taxon>
        <taxon>Planctomycetota</taxon>
        <taxon>Planctomycetia</taxon>
        <taxon>Gemmatales</taxon>
        <taxon>Gemmataceae</taxon>
        <taxon>Tuwongella</taxon>
    </lineage>
</organism>
<dbReference type="SUPFAM" id="SSF52374">
    <property type="entry name" value="Nucleotidylyl transferase"/>
    <property type="match status" value="1"/>
</dbReference>
<comment type="catalytic activity">
    <reaction evidence="8 9">
        <text>tRNA(Tyr) + L-tyrosine + ATP = L-tyrosyl-tRNA(Tyr) + AMP + diphosphate + H(+)</text>
        <dbReference type="Rhea" id="RHEA:10220"/>
        <dbReference type="Rhea" id="RHEA-COMP:9706"/>
        <dbReference type="Rhea" id="RHEA-COMP:9707"/>
        <dbReference type="ChEBI" id="CHEBI:15378"/>
        <dbReference type="ChEBI" id="CHEBI:30616"/>
        <dbReference type="ChEBI" id="CHEBI:33019"/>
        <dbReference type="ChEBI" id="CHEBI:58315"/>
        <dbReference type="ChEBI" id="CHEBI:78442"/>
        <dbReference type="ChEBI" id="CHEBI:78536"/>
        <dbReference type="ChEBI" id="CHEBI:456215"/>
        <dbReference type="EC" id="6.1.1.1"/>
    </reaction>
</comment>
<dbReference type="RefSeq" id="WP_232056331.1">
    <property type="nucleotide sequence ID" value="NZ_LR593887.1"/>
</dbReference>
<dbReference type="HAMAP" id="MF_02007">
    <property type="entry name" value="Tyr_tRNA_synth_type2"/>
    <property type="match status" value="1"/>
</dbReference>
<dbReference type="Gene3D" id="1.10.240.10">
    <property type="entry name" value="Tyrosyl-Transfer RNA Synthetase"/>
    <property type="match status" value="1"/>
</dbReference>
<dbReference type="AlphaFoldDB" id="A0A6C2YVU0"/>
<dbReference type="InterPro" id="IPR036986">
    <property type="entry name" value="S4_RNA-bd_sf"/>
</dbReference>
<dbReference type="PANTHER" id="PTHR11766">
    <property type="entry name" value="TYROSYL-TRNA SYNTHETASE"/>
    <property type="match status" value="1"/>
</dbReference>
<comment type="caution">
    <text evidence="9">Lacks conserved residue(s) required for the propagation of feature annotation.</text>
</comment>
<evidence type="ECO:0000256" key="4">
    <source>
        <dbReference type="ARBA" id="ARBA00022840"/>
    </source>
</evidence>
<evidence type="ECO:0000256" key="6">
    <source>
        <dbReference type="ARBA" id="ARBA00022917"/>
    </source>
</evidence>
<dbReference type="EMBL" id="LR586016">
    <property type="protein sequence ID" value="VIP04982.1"/>
    <property type="molecule type" value="Genomic_DNA"/>
</dbReference>